<dbReference type="RefSeq" id="WP_188977468.1">
    <property type="nucleotide sequence ID" value="NZ_BMPG01000002.1"/>
</dbReference>
<proteinExistence type="predicted"/>
<name>A0A830FB54_9EURY</name>
<comment type="caution">
    <text evidence="3">The sequence shown here is derived from an EMBL/GenBank/DDBJ whole genome shotgun (WGS) entry which is preliminary data.</text>
</comment>
<sequence>MTERVARIAVVAVLLVGLLGPGLAMASGGGASPDSHGYTLQQLRTHGTQPSGRAPSTRWVSDYASVWIDRQPVNPLKHSSSNQYQAAELLQRDDLVKGNTLRVHYSGPRNGGKADLKFHIVTWEPGETTVQTANGTATKAVPVNVSESTETVTFTGSGGVKELSLPASYESTKQMTMWLERSPDSARWVYAHHSSAGSQPVSIETSADLFGWIAKHILLWSVVAILALGALARYLLKHGLASPQWGYFPYALFGGLGGFVIVWTSWSGLASLWQSAPWVVVWLIGFVGFVQQIEGYDDALETWDFVQRRLTDAVSPTGEEIRNSHGFSRKTHSVKRTDDGPIIVPPGWSKFLARVFGGAAFVENFDEVRTTLDGDPDSDADKEVIIDEDAEHVLDYTPEHWGWKGCTSLRPVTDGSEGDNLPASQDRALDLSKVGVTVFTAVAGGVLQAFAMGLSWLTVLAVLVGVLVVQAEAKDGHARIVPADVHKRAAMETALTAADGYERAETFDEQQKARIRDRKNPTREAFGLMDSFNVELGGFMNEMWGEGGDSERRRDRQDDEEVPAGD</sequence>
<evidence type="ECO:0000256" key="2">
    <source>
        <dbReference type="SAM" id="Phobius"/>
    </source>
</evidence>
<reference evidence="3" key="1">
    <citation type="journal article" date="2014" name="Int. J. Syst. Evol. Microbiol.">
        <title>Complete genome sequence of Corynebacterium casei LMG S-19264T (=DSM 44701T), isolated from a smear-ripened cheese.</title>
        <authorList>
            <consortium name="US DOE Joint Genome Institute (JGI-PGF)"/>
            <person name="Walter F."/>
            <person name="Albersmeier A."/>
            <person name="Kalinowski J."/>
            <person name="Ruckert C."/>
        </authorList>
    </citation>
    <scope>NUCLEOTIDE SEQUENCE</scope>
    <source>
        <strain evidence="3">JCM 19596</strain>
    </source>
</reference>
<dbReference type="AlphaFoldDB" id="A0A830FB54"/>
<evidence type="ECO:0000313" key="3">
    <source>
        <dbReference type="EMBL" id="GGL57606.1"/>
    </source>
</evidence>
<organism evidence="3 4">
    <name type="scientific">Halocalculus aciditolerans</name>
    <dbReference type="NCBI Taxonomy" id="1383812"/>
    <lineage>
        <taxon>Archaea</taxon>
        <taxon>Methanobacteriati</taxon>
        <taxon>Methanobacteriota</taxon>
        <taxon>Stenosarchaea group</taxon>
        <taxon>Halobacteria</taxon>
        <taxon>Halobacteriales</taxon>
        <taxon>Halobacteriaceae</taxon>
        <taxon>Halocalculus</taxon>
    </lineage>
</organism>
<reference evidence="3" key="2">
    <citation type="submission" date="2020-09" db="EMBL/GenBank/DDBJ databases">
        <authorList>
            <person name="Sun Q."/>
            <person name="Ohkuma M."/>
        </authorList>
    </citation>
    <scope>NUCLEOTIDE SEQUENCE</scope>
    <source>
        <strain evidence="3">JCM 19596</strain>
    </source>
</reference>
<dbReference type="EMBL" id="BMPG01000002">
    <property type="protein sequence ID" value="GGL57606.1"/>
    <property type="molecule type" value="Genomic_DNA"/>
</dbReference>
<evidence type="ECO:0000256" key="1">
    <source>
        <dbReference type="SAM" id="MobiDB-lite"/>
    </source>
</evidence>
<keyword evidence="4" id="KW-1185">Reference proteome</keyword>
<accession>A0A830FB54</accession>
<evidence type="ECO:0000313" key="4">
    <source>
        <dbReference type="Proteomes" id="UP000607197"/>
    </source>
</evidence>
<gene>
    <name evidence="3" type="ORF">GCM10009039_14710</name>
</gene>
<protein>
    <submittedName>
        <fullName evidence="3">Uncharacterized protein</fullName>
    </submittedName>
</protein>
<feature type="region of interest" description="Disordered" evidence="1">
    <location>
        <begin position="544"/>
        <end position="566"/>
    </location>
</feature>
<dbReference type="Proteomes" id="UP000607197">
    <property type="component" value="Unassembled WGS sequence"/>
</dbReference>
<keyword evidence="2" id="KW-0472">Membrane</keyword>
<feature type="transmembrane region" description="Helical" evidence="2">
    <location>
        <begin position="272"/>
        <end position="290"/>
    </location>
</feature>
<feature type="transmembrane region" description="Helical" evidence="2">
    <location>
        <begin position="217"/>
        <end position="236"/>
    </location>
</feature>
<keyword evidence="2" id="KW-0812">Transmembrane</keyword>
<keyword evidence="2" id="KW-1133">Transmembrane helix</keyword>
<feature type="transmembrane region" description="Helical" evidence="2">
    <location>
        <begin position="248"/>
        <end position="266"/>
    </location>
</feature>
<dbReference type="OrthoDB" id="238167at2157"/>
<feature type="transmembrane region" description="Helical" evidence="2">
    <location>
        <begin position="436"/>
        <end position="469"/>
    </location>
</feature>